<organism evidence="2 3">
    <name type="scientific">Arthrobacter phage Molivia</name>
    <dbReference type="NCBI Taxonomy" id="2015839"/>
    <lineage>
        <taxon>Viruses</taxon>
        <taxon>Duplodnaviria</taxon>
        <taxon>Heunggongvirae</taxon>
        <taxon>Uroviricota</taxon>
        <taxon>Caudoviricetes</taxon>
        <taxon>Amigovirus</taxon>
        <taxon>Amigovirus molivia</taxon>
    </lineage>
</organism>
<sequence>MNSDDWLMVRMFGYGVLFGFAVFSIINMLVTHG</sequence>
<dbReference type="Proteomes" id="UP000225204">
    <property type="component" value="Segment"/>
</dbReference>
<evidence type="ECO:0000256" key="1">
    <source>
        <dbReference type="SAM" id="Phobius"/>
    </source>
</evidence>
<accession>A0A286N4D2</accession>
<evidence type="ECO:0000313" key="2">
    <source>
        <dbReference type="EMBL" id="ASX99239.1"/>
    </source>
</evidence>
<keyword evidence="3" id="KW-1185">Reference proteome</keyword>
<feature type="transmembrane region" description="Helical" evidence="1">
    <location>
        <begin position="12"/>
        <end position="30"/>
    </location>
</feature>
<keyword evidence="1" id="KW-1133">Transmembrane helix</keyword>
<dbReference type="EMBL" id="MF185731">
    <property type="protein sequence ID" value="ASX99239.1"/>
    <property type="molecule type" value="Genomic_DNA"/>
</dbReference>
<gene>
    <name evidence="2" type="primary">10</name>
    <name evidence="2" type="ORF">SEA_MOLIVIA_10</name>
</gene>
<proteinExistence type="predicted"/>
<dbReference type="RefSeq" id="YP_009610138.1">
    <property type="nucleotide sequence ID" value="NC_042001.1"/>
</dbReference>
<evidence type="ECO:0000313" key="3">
    <source>
        <dbReference type="Proteomes" id="UP000225204"/>
    </source>
</evidence>
<keyword evidence="1" id="KW-0812">Transmembrane</keyword>
<dbReference type="KEGG" id="vg:40086225"/>
<name>A0A286N4D2_9CAUD</name>
<reference evidence="3" key="1">
    <citation type="submission" date="2017-06" db="EMBL/GenBank/DDBJ databases">
        <authorList>
            <person name="Kim H.J."/>
            <person name="Triplett B.A."/>
        </authorList>
    </citation>
    <scope>NUCLEOTIDE SEQUENCE [LARGE SCALE GENOMIC DNA]</scope>
</reference>
<protein>
    <submittedName>
        <fullName evidence="2">Uncharacterized protein</fullName>
    </submittedName>
</protein>
<keyword evidence="1" id="KW-0472">Membrane</keyword>
<dbReference type="GeneID" id="40086225"/>